<dbReference type="AlphaFoldDB" id="A0A5S3VCU5"/>
<comment type="caution">
    <text evidence="2">The sequence shown here is derived from an EMBL/GenBank/DDBJ whole genome shotgun (WGS) entry which is preliminary data.</text>
</comment>
<evidence type="ECO:0000313" key="2">
    <source>
        <dbReference type="EMBL" id="TMO69446.1"/>
    </source>
</evidence>
<sequence length="194" mass="21776">MLNLKKLRACLSLCIVLVTVIGCSSPAHPPPQQATDPSEFITRSEIEPFLQQWNSKTESLERLAALEGDLKILLEVVSKQVNVTELPESLRDDIKQIEHRAENHTSVKTTEVSVKLGTYFNALRADAALKQFKKIFPELAEAINVHIKKVQLNQGERYILVAEQVSSVQEGRDLCLLLKRFSQHCEVFTTGLAL</sequence>
<keyword evidence="1" id="KW-0732">Signal</keyword>
<feature type="chain" id="PRO_5024449632" description="SPOR domain-containing protein" evidence="1">
    <location>
        <begin position="30"/>
        <end position="194"/>
    </location>
</feature>
<dbReference type="PROSITE" id="PS51257">
    <property type="entry name" value="PROKAR_LIPOPROTEIN"/>
    <property type="match status" value="1"/>
</dbReference>
<dbReference type="RefSeq" id="WP_171044132.1">
    <property type="nucleotide sequence ID" value="NZ_PNBX01000015.1"/>
</dbReference>
<evidence type="ECO:0000313" key="3">
    <source>
        <dbReference type="Proteomes" id="UP000307217"/>
    </source>
</evidence>
<dbReference type="Proteomes" id="UP000307217">
    <property type="component" value="Unassembled WGS sequence"/>
</dbReference>
<name>A0A5S3VCU5_9GAMM</name>
<gene>
    <name evidence="2" type="ORF">CWC19_04550</name>
</gene>
<reference evidence="3" key="2">
    <citation type="submission" date="2019-06" db="EMBL/GenBank/DDBJ databases">
        <title>Co-occurence of chitin degradation, pigmentation and bioactivity in marine Pseudoalteromonas.</title>
        <authorList>
            <person name="Sonnenschein E.C."/>
            <person name="Bech P.K."/>
        </authorList>
    </citation>
    <scope>NUCLEOTIDE SEQUENCE [LARGE SCALE GENOMIC DNA]</scope>
    <source>
        <strain evidence="3">S3790</strain>
    </source>
</reference>
<dbReference type="EMBL" id="PNBX01000015">
    <property type="protein sequence ID" value="TMO69446.1"/>
    <property type="molecule type" value="Genomic_DNA"/>
</dbReference>
<accession>A0A5S3VCU5</accession>
<evidence type="ECO:0008006" key="4">
    <source>
        <dbReference type="Google" id="ProtNLM"/>
    </source>
</evidence>
<proteinExistence type="predicted"/>
<reference evidence="2 3" key="1">
    <citation type="submission" date="2018-01" db="EMBL/GenBank/DDBJ databases">
        <authorList>
            <person name="Paulsen S."/>
            <person name="Gram L.K."/>
        </authorList>
    </citation>
    <scope>NUCLEOTIDE SEQUENCE [LARGE SCALE GENOMIC DNA]</scope>
    <source>
        <strain evidence="2 3">S3790</strain>
    </source>
</reference>
<feature type="signal peptide" evidence="1">
    <location>
        <begin position="1"/>
        <end position="29"/>
    </location>
</feature>
<evidence type="ECO:0000256" key="1">
    <source>
        <dbReference type="SAM" id="SignalP"/>
    </source>
</evidence>
<protein>
    <recommendedName>
        <fullName evidence="4">SPOR domain-containing protein</fullName>
    </recommendedName>
</protein>
<organism evidence="2 3">
    <name type="scientific">Pseudoalteromonas aurantia</name>
    <dbReference type="NCBI Taxonomy" id="43654"/>
    <lineage>
        <taxon>Bacteria</taxon>
        <taxon>Pseudomonadati</taxon>
        <taxon>Pseudomonadota</taxon>
        <taxon>Gammaproteobacteria</taxon>
        <taxon>Alteromonadales</taxon>
        <taxon>Pseudoalteromonadaceae</taxon>
        <taxon>Pseudoalteromonas</taxon>
    </lineage>
</organism>